<accession>A0AAD7QTS3</accession>
<comment type="caution">
    <text evidence="2">The sequence shown here is derived from an EMBL/GenBank/DDBJ whole genome shotgun (WGS) entry which is preliminary data.</text>
</comment>
<gene>
    <name evidence="2" type="ORF">POJ06DRAFT_90552</name>
</gene>
<feature type="transmembrane region" description="Helical" evidence="1">
    <location>
        <begin position="65"/>
        <end position="86"/>
    </location>
</feature>
<dbReference type="EMBL" id="JARPMG010000004">
    <property type="protein sequence ID" value="KAJ8101189.1"/>
    <property type="molecule type" value="Genomic_DNA"/>
</dbReference>
<dbReference type="RefSeq" id="XP_056044639.1">
    <property type="nucleotide sequence ID" value="XM_056191740.1"/>
</dbReference>
<keyword evidence="1" id="KW-0812">Transmembrane</keyword>
<evidence type="ECO:0000313" key="3">
    <source>
        <dbReference type="Proteomes" id="UP001217417"/>
    </source>
</evidence>
<sequence length="107" mass="12113">MRTRKYVLNQQCGHAHTNRQMKPRIVALVVVSTFNISSVAVQSTFPKRILMFGTMISLMLVGRPYNNPAVIAFCVCLYALCVGWLLPSWEEIVTYLLFNGGVRSDPY</sequence>
<keyword evidence="1" id="KW-1133">Transmembrane helix</keyword>
<feature type="transmembrane region" description="Helical" evidence="1">
    <location>
        <begin position="25"/>
        <end position="45"/>
    </location>
</feature>
<protein>
    <submittedName>
        <fullName evidence="2">Uncharacterized protein</fullName>
    </submittedName>
</protein>
<reference evidence="2" key="1">
    <citation type="submission" date="2023-03" db="EMBL/GenBank/DDBJ databases">
        <title>Near-Complete genome sequence of Lipomyces tetrasporous NRRL Y-64009, an oleaginous yeast capable of growing on lignocellulosic hydrolysates.</title>
        <authorList>
            <consortium name="Lawrence Berkeley National Laboratory"/>
            <person name="Jagtap S.S."/>
            <person name="Liu J.-J."/>
            <person name="Walukiewicz H.E."/>
            <person name="Pangilinan J."/>
            <person name="Lipzen A."/>
            <person name="Ahrendt S."/>
            <person name="Koriabine M."/>
            <person name="Cobaugh K."/>
            <person name="Salamov A."/>
            <person name="Yoshinaga Y."/>
            <person name="Ng V."/>
            <person name="Daum C."/>
            <person name="Grigoriev I.V."/>
            <person name="Slininger P.J."/>
            <person name="Dien B.S."/>
            <person name="Jin Y.-S."/>
            <person name="Rao C.V."/>
        </authorList>
    </citation>
    <scope>NUCLEOTIDE SEQUENCE</scope>
    <source>
        <strain evidence="2">NRRL Y-64009</strain>
    </source>
</reference>
<keyword evidence="3" id="KW-1185">Reference proteome</keyword>
<dbReference type="Proteomes" id="UP001217417">
    <property type="component" value="Unassembled WGS sequence"/>
</dbReference>
<evidence type="ECO:0000256" key="1">
    <source>
        <dbReference type="SAM" id="Phobius"/>
    </source>
</evidence>
<organism evidence="2 3">
    <name type="scientific">Lipomyces tetrasporus</name>
    <dbReference type="NCBI Taxonomy" id="54092"/>
    <lineage>
        <taxon>Eukaryota</taxon>
        <taxon>Fungi</taxon>
        <taxon>Dikarya</taxon>
        <taxon>Ascomycota</taxon>
        <taxon>Saccharomycotina</taxon>
        <taxon>Lipomycetes</taxon>
        <taxon>Lipomycetales</taxon>
        <taxon>Lipomycetaceae</taxon>
        <taxon>Lipomyces</taxon>
    </lineage>
</organism>
<name>A0AAD7QTS3_9ASCO</name>
<dbReference type="GeneID" id="80886906"/>
<dbReference type="AlphaFoldDB" id="A0AAD7QTS3"/>
<proteinExistence type="predicted"/>
<keyword evidence="1" id="KW-0472">Membrane</keyword>
<evidence type="ECO:0000313" key="2">
    <source>
        <dbReference type="EMBL" id="KAJ8101189.1"/>
    </source>
</evidence>